<evidence type="ECO:0000256" key="1">
    <source>
        <dbReference type="ARBA" id="ARBA00022801"/>
    </source>
</evidence>
<dbReference type="InterPro" id="IPR006261">
    <property type="entry name" value="dGTPase"/>
</dbReference>
<dbReference type="EMBL" id="CP070608">
    <property type="protein sequence ID" value="QSE98372.1"/>
    <property type="molecule type" value="Genomic_DNA"/>
</dbReference>
<protein>
    <submittedName>
        <fullName evidence="4">Deoxyguanosinetriphosphate triphosphohydrolase</fullName>
    </submittedName>
</protein>
<evidence type="ECO:0000313" key="5">
    <source>
        <dbReference type="Proteomes" id="UP000662783"/>
    </source>
</evidence>
<dbReference type="AlphaFoldDB" id="A0A974WJM5"/>
<sequence>MNWNELLSSQRSADKKAQHEQGRSAFEQDFDRIVFSYPFRRLQDKTQVHPLPEHDFVHTRLTHSLEVSSVGRSLGKRVGEIVLERNKSLSEQYSAHDFGAIVAAASLTHDIGNPPFGHSGEDAISEFFKSGPGKKYESQVSKLEWADLTNFEGNAQGFRILNKSRYQGIQLTYATLAAFSKYPRQSIIENQDKSRRSQKKYGFFQSEKETFKSIAEQTGLKPLGEFTWTRHPLAFLVEAADDVCYHLIDLEDGCRLGLVSYEQTVELMASILKDKFNKEKLERIDTKDERIGILRAMAVGQLISECSELFLDNEQALMKGEYDISLTDSVPSSSVLEEVISISVQKIYRSRNVMETEAAGFEVLPGLLEVFTEAIVNKEKTSKTKKDKAIERLLPPEVQLDLSLNQDNVYNQLLCCVDFVSGLTDRHAISMFRKIKGISLPNA</sequence>
<feature type="compositionally biased region" description="Basic and acidic residues" evidence="2">
    <location>
        <begin position="12"/>
        <end position="22"/>
    </location>
</feature>
<dbReference type="SMART" id="SM00471">
    <property type="entry name" value="HDc"/>
    <property type="match status" value="1"/>
</dbReference>
<evidence type="ECO:0000313" key="4">
    <source>
        <dbReference type="EMBL" id="QSE98372.1"/>
    </source>
</evidence>
<dbReference type="Pfam" id="PF13286">
    <property type="entry name" value="HD_assoc"/>
    <property type="match status" value="1"/>
</dbReference>
<evidence type="ECO:0000256" key="2">
    <source>
        <dbReference type="SAM" id="MobiDB-lite"/>
    </source>
</evidence>
<dbReference type="PANTHER" id="PTHR11373:SF32">
    <property type="entry name" value="DEOXYGUANOSINETRIPHOSPHATE TRIPHOSPHOHYDROLASE"/>
    <property type="match status" value="1"/>
</dbReference>
<dbReference type="InterPro" id="IPR050135">
    <property type="entry name" value="dGTPase-like"/>
</dbReference>
<dbReference type="CDD" id="cd00077">
    <property type="entry name" value="HDc"/>
    <property type="match status" value="1"/>
</dbReference>
<feature type="compositionally biased region" description="Polar residues" evidence="2">
    <location>
        <begin position="1"/>
        <end position="11"/>
    </location>
</feature>
<organism evidence="4 5">
    <name type="scientific">Fulvivirga lutea</name>
    <dbReference type="NCBI Taxonomy" id="2810512"/>
    <lineage>
        <taxon>Bacteria</taxon>
        <taxon>Pseudomonadati</taxon>
        <taxon>Bacteroidota</taxon>
        <taxon>Cytophagia</taxon>
        <taxon>Cytophagales</taxon>
        <taxon>Fulvivirgaceae</taxon>
        <taxon>Fulvivirga</taxon>
    </lineage>
</organism>
<feature type="domain" description="HD/PDEase" evidence="3">
    <location>
        <begin position="56"/>
        <end position="255"/>
    </location>
</feature>
<accession>A0A974WJM5</accession>
<dbReference type="Gene3D" id="1.10.3550.10">
    <property type="entry name" value="eoxyguanosinetriphosphate triphosphohydrolase domain-like"/>
    <property type="match status" value="1"/>
</dbReference>
<dbReference type="InterPro" id="IPR006674">
    <property type="entry name" value="HD_domain"/>
</dbReference>
<dbReference type="Gene3D" id="1.10.3210.10">
    <property type="entry name" value="Hypothetical protein af1432"/>
    <property type="match status" value="1"/>
</dbReference>
<dbReference type="Pfam" id="PF01966">
    <property type="entry name" value="HD"/>
    <property type="match status" value="1"/>
</dbReference>
<evidence type="ECO:0000259" key="3">
    <source>
        <dbReference type="SMART" id="SM00471"/>
    </source>
</evidence>
<dbReference type="InterPro" id="IPR023293">
    <property type="entry name" value="dGTP_triP_hydro_central_sf"/>
</dbReference>
<dbReference type="NCBIfam" id="TIGR01353">
    <property type="entry name" value="dGTP_triPase"/>
    <property type="match status" value="1"/>
</dbReference>
<dbReference type="NCBIfam" id="NF002205">
    <property type="entry name" value="PRK01096.1"/>
    <property type="match status" value="1"/>
</dbReference>
<reference evidence="4" key="1">
    <citation type="submission" date="2021-02" db="EMBL/GenBank/DDBJ databases">
        <title>Fulvivirga sp. S481 isolated from sea water.</title>
        <authorList>
            <person name="Bae S.S."/>
            <person name="Baek K."/>
        </authorList>
    </citation>
    <scope>NUCLEOTIDE SEQUENCE</scope>
    <source>
        <strain evidence="4">S481</strain>
    </source>
</reference>
<feature type="region of interest" description="Disordered" evidence="2">
    <location>
        <begin position="1"/>
        <end position="24"/>
    </location>
</feature>
<keyword evidence="5" id="KW-1185">Reference proteome</keyword>
<dbReference type="Proteomes" id="UP000662783">
    <property type="component" value="Chromosome"/>
</dbReference>
<dbReference type="KEGG" id="fuv:JR347_04660"/>
<dbReference type="RefSeq" id="WP_205722886.1">
    <property type="nucleotide sequence ID" value="NZ_CP070608.1"/>
</dbReference>
<dbReference type="GO" id="GO:0006203">
    <property type="term" value="P:dGTP catabolic process"/>
    <property type="evidence" value="ECO:0007669"/>
    <property type="project" value="TreeGrafter"/>
</dbReference>
<keyword evidence="1" id="KW-0378">Hydrolase</keyword>
<dbReference type="InterPro" id="IPR026875">
    <property type="entry name" value="PHydrolase_assoc_dom"/>
</dbReference>
<dbReference type="GO" id="GO:0008832">
    <property type="term" value="F:dGTPase activity"/>
    <property type="evidence" value="ECO:0007669"/>
    <property type="project" value="TreeGrafter"/>
</dbReference>
<name>A0A974WJM5_9BACT</name>
<dbReference type="InterPro" id="IPR003607">
    <property type="entry name" value="HD/PDEase_dom"/>
</dbReference>
<proteinExistence type="predicted"/>
<dbReference type="InterPro" id="IPR027432">
    <property type="entry name" value="dGTP_triphosphohydrolase_C"/>
</dbReference>
<dbReference type="Gene3D" id="1.10.3410.10">
    <property type="entry name" value="putative deoxyguanosinetriphosphate triphosphohydrolase like domain"/>
    <property type="match status" value="1"/>
</dbReference>
<dbReference type="SUPFAM" id="SSF109604">
    <property type="entry name" value="HD-domain/PDEase-like"/>
    <property type="match status" value="1"/>
</dbReference>
<dbReference type="PANTHER" id="PTHR11373">
    <property type="entry name" value="DEOXYNUCLEOSIDE TRIPHOSPHATE TRIPHOSPHOHYDROLASE"/>
    <property type="match status" value="1"/>
</dbReference>
<gene>
    <name evidence="4" type="ORF">JR347_04660</name>
</gene>